<comment type="caution">
    <text evidence="7">The sequence shown here is derived from an EMBL/GenBank/DDBJ whole genome shotgun (WGS) entry which is preliminary data.</text>
</comment>
<keyword evidence="4" id="KW-0804">Transcription</keyword>
<organism evidence="7 8">
    <name type="scientific">Dendrobium thyrsiflorum</name>
    <name type="common">Pinecone-like raceme dendrobium</name>
    <name type="synonym">Orchid</name>
    <dbReference type="NCBI Taxonomy" id="117978"/>
    <lineage>
        <taxon>Eukaryota</taxon>
        <taxon>Viridiplantae</taxon>
        <taxon>Streptophyta</taxon>
        <taxon>Embryophyta</taxon>
        <taxon>Tracheophyta</taxon>
        <taxon>Spermatophyta</taxon>
        <taxon>Magnoliopsida</taxon>
        <taxon>Liliopsida</taxon>
        <taxon>Asparagales</taxon>
        <taxon>Orchidaceae</taxon>
        <taxon>Epidendroideae</taxon>
        <taxon>Malaxideae</taxon>
        <taxon>Dendrobiinae</taxon>
        <taxon>Dendrobium</taxon>
    </lineage>
</organism>
<feature type="domain" description="TF-B3" evidence="6">
    <location>
        <begin position="24"/>
        <end position="117"/>
    </location>
</feature>
<keyword evidence="5" id="KW-0539">Nucleus</keyword>
<evidence type="ECO:0000259" key="6">
    <source>
        <dbReference type="PROSITE" id="PS50863"/>
    </source>
</evidence>
<dbReference type="PANTHER" id="PTHR31391">
    <property type="entry name" value="B3 DOMAIN-CONTAINING PROTEIN OS11G0197600-RELATED"/>
    <property type="match status" value="1"/>
</dbReference>
<evidence type="ECO:0000256" key="2">
    <source>
        <dbReference type="ARBA" id="ARBA00023015"/>
    </source>
</evidence>
<dbReference type="InterPro" id="IPR003340">
    <property type="entry name" value="B3_DNA-bd"/>
</dbReference>
<sequence length="361" mass="42011">MEESCWFCKKWEQHYYWDHLKLTNHRFMKVMLKDFSQGMAIPKHFVENFKGELSETINLEVITGKLWQFNLQKISGFFFIIDGWKEFVDDHGIKEGEYLVFTCSGNSSFQVQIFDNGGCLRDACHSPAENAKTVAKERCQKQKKLDINTSENCYSSPLSKNHGCYSSNFYSTAKSKAKQASGHKLSSIRKKCKIEILNDEIRKVSRSSKLAMHCFEQETLVQHKAKKLKSKKRSIDFVETPKVLQLANAIQPESPYFIQLMRYSAVNTHFFMTIPADFITKHLSHKPEKVTLHNRHGKKWDVICKYFSKSWGFLGETWKKFVRENYLNEGDACVFELKAFTRKDAAMSVRIVRATDDEDLL</sequence>
<evidence type="ECO:0000313" key="8">
    <source>
        <dbReference type="Proteomes" id="UP001552299"/>
    </source>
</evidence>
<dbReference type="GO" id="GO:0003677">
    <property type="term" value="F:DNA binding"/>
    <property type="evidence" value="ECO:0007669"/>
    <property type="project" value="UniProtKB-KW"/>
</dbReference>
<dbReference type="PROSITE" id="PS50863">
    <property type="entry name" value="B3"/>
    <property type="match status" value="2"/>
</dbReference>
<evidence type="ECO:0000256" key="1">
    <source>
        <dbReference type="ARBA" id="ARBA00004123"/>
    </source>
</evidence>
<evidence type="ECO:0000256" key="5">
    <source>
        <dbReference type="ARBA" id="ARBA00023242"/>
    </source>
</evidence>
<feature type="domain" description="TF-B3" evidence="6">
    <location>
        <begin position="257"/>
        <end position="355"/>
    </location>
</feature>
<reference evidence="7 8" key="1">
    <citation type="journal article" date="2024" name="Plant Biotechnol. J.">
        <title>Dendrobium thyrsiflorum genome and its molecular insights into genes involved in important horticultural traits.</title>
        <authorList>
            <person name="Chen B."/>
            <person name="Wang J.Y."/>
            <person name="Zheng P.J."/>
            <person name="Li K.L."/>
            <person name="Liang Y.M."/>
            <person name="Chen X.F."/>
            <person name="Zhang C."/>
            <person name="Zhao X."/>
            <person name="He X."/>
            <person name="Zhang G.Q."/>
            <person name="Liu Z.J."/>
            <person name="Xu Q."/>
        </authorList>
    </citation>
    <scope>NUCLEOTIDE SEQUENCE [LARGE SCALE GENOMIC DNA]</scope>
    <source>
        <strain evidence="7">GZMU011</strain>
    </source>
</reference>
<dbReference type="PANTHER" id="PTHR31391:SF106">
    <property type="entry name" value="B3 DOMAIN-CONTAINING PROTEIN OS01G0723500"/>
    <property type="match status" value="1"/>
</dbReference>
<keyword evidence="2" id="KW-0805">Transcription regulation</keyword>
<evidence type="ECO:0000256" key="4">
    <source>
        <dbReference type="ARBA" id="ARBA00023163"/>
    </source>
</evidence>
<dbReference type="InterPro" id="IPR044837">
    <property type="entry name" value="REM16-like"/>
</dbReference>
<gene>
    <name evidence="7" type="ORF">M5K25_016934</name>
</gene>
<dbReference type="AlphaFoldDB" id="A0ABD0ULF8"/>
<evidence type="ECO:0000313" key="7">
    <source>
        <dbReference type="EMBL" id="KAL0913471.1"/>
    </source>
</evidence>
<accession>A0ABD0ULF8</accession>
<dbReference type="SMART" id="SM01019">
    <property type="entry name" value="B3"/>
    <property type="match status" value="2"/>
</dbReference>
<proteinExistence type="predicted"/>
<dbReference type="SUPFAM" id="SSF101936">
    <property type="entry name" value="DNA-binding pseudobarrel domain"/>
    <property type="match status" value="2"/>
</dbReference>
<dbReference type="Proteomes" id="UP001552299">
    <property type="component" value="Unassembled WGS sequence"/>
</dbReference>
<name>A0ABD0ULF8_DENTH</name>
<dbReference type="InterPro" id="IPR015300">
    <property type="entry name" value="DNA-bd_pseudobarrel_sf"/>
</dbReference>
<dbReference type="Pfam" id="PF02362">
    <property type="entry name" value="B3"/>
    <property type="match status" value="2"/>
</dbReference>
<dbReference type="EMBL" id="JANQDX010000013">
    <property type="protein sequence ID" value="KAL0913471.1"/>
    <property type="molecule type" value="Genomic_DNA"/>
</dbReference>
<comment type="subcellular location">
    <subcellularLocation>
        <location evidence="1">Nucleus</location>
    </subcellularLocation>
</comment>
<keyword evidence="3" id="KW-0238">DNA-binding</keyword>
<evidence type="ECO:0000256" key="3">
    <source>
        <dbReference type="ARBA" id="ARBA00023125"/>
    </source>
</evidence>
<protein>
    <recommendedName>
        <fullName evidence="6">TF-B3 domain-containing protein</fullName>
    </recommendedName>
</protein>
<dbReference type="GO" id="GO:0005634">
    <property type="term" value="C:nucleus"/>
    <property type="evidence" value="ECO:0007669"/>
    <property type="project" value="UniProtKB-SubCell"/>
</dbReference>
<dbReference type="Gene3D" id="2.40.330.10">
    <property type="entry name" value="DNA-binding pseudobarrel domain"/>
    <property type="match status" value="2"/>
</dbReference>
<keyword evidence="8" id="KW-1185">Reference proteome</keyword>
<dbReference type="CDD" id="cd10017">
    <property type="entry name" value="B3_DNA"/>
    <property type="match status" value="2"/>
</dbReference>